<protein>
    <submittedName>
        <fullName evidence="1">Uncharacterized protein</fullName>
    </submittedName>
</protein>
<gene>
    <name evidence="1" type="ORF">L2E82_47373</name>
</gene>
<evidence type="ECO:0000313" key="1">
    <source>
        <dbReference type="EMBL" id="KAI3689417.1"/>
    </source>
</evidence>
<sequence>MVGAGDAPVVMMVMLQQNAVAVDGGNTGGWLLFRDVESSLNPHEKNEGDNDAFGIMESMDRMGEENIKWRCGGLRRRGGAVME</sequence>
<comment type="caution">
    <text evidence="1">The sequence shown here is derived from an EMBL/GenBank/DDBJ whole genome shotgun (WGS) entry which is preliminary data.</text>
</comment>
<reference evidence="1 2" key="2">
    <citation type="journal article" date="2022" name="Mol. Ecol. Resour.">
        <title>The genomes of chicory, endive, great burdock and yacon provide insights into Asteraceae paleo-polyploidization history and plant inulin production.</title>
        <authorList>
            <person name="Fan W."/>
            <person name="Wang S."/>
            <person name="Wang H."/>
            <person name="Wang A."/>
            <person name="Jiang F."/>
            <person name="Liu H."/>
            <person name="Zhao H."/>
            <person name="Xu D."/>
            <person name="Zhang Y."/>
        </authorList>
    </citation>
    <scope>NUCLEOTIDE SEQUENCE [LARGE SCALE GENOMIC DNA]</scope>
    <source>
        <strain evidence="2">cv. Punajuju</strain>
        <tissue evidence="1">Leaves</tissue>
    </source>
</reference>
<evidence type="ECO:0000313" key="2">
    <source>
        <dbReference type="Proteomes" id="UP001055811"/>
    </source>
</evidence>
<dbReference type="EMBL" id="CM042017">
    <property type="protein sequence ID" value="KAI3689417.1"/>
    <property type="molecule type" value="Genomic_DNA"/>
</dbReference>
<name>A0ACB8YV65_CICIN</name>
<proteinExistence type="predicted"/>
<organism evidence="1 2">
    <name type="scientific">Cichorium intybus</name>
    <name type="common">Chicory</name>
    <dbReference type="NCBI Taxonomy" id="13427"/>
    <lineage>
        <taxon>Eukaryota</taxon>
        <taxon>Viridiplantae</taxon>
        <taxon>Streptophyta</taxon>
        <taxon>Embryophyta</taxon>
        <taxon>Tracheophyta</taxon>
        <taxon>Spermatophyta</taxon>
        <taxon>Magnoliopsida</taxon>
        <taxon>eudicotyledons</taxon>
        <taxon>Gunneridae</taxon>
        <taxon>Pentapetalae</taxon>
        <taxon>asterids</taxon>
        <taxon>campanulids</taxon>
        <taxon>Asterales</taxon>
        <taxon>Asteraceae</taxon>
        <taxon>Cichorioideae</taxon>
        <taxon>Cichorieae</taxon>
        <taxon>Cichoriinae</taxon>
        <taxon>Cichorium</taxon>
    </lineage>
</organism>
<reference evidence="2" key="1">
    <citation type="journal article" date="2022" name="Mol. Ecol. Resour.">
        <title>The genomes of chicory, endive, great burdock and yacon provide insights into Asteraceae palaeo-polyploidization history and plant inulin production.</title>
        <authorList>
            <person name="Fan W."/>
            <person name="Wang S."/>
            <person name="Wang H."/>
            <person name="Wang A."/>
            <person name="Jiang F."/>
            <person name="Liu H."/>
            <person name="Zhao H."/>
            <person name="Xu D."/>
            <person name="Zhang Y."/>
        </authorList>
    </citation>
    <scope>NUCLEOTIDE SEQUENCE [LARGE SCALE GENOMIC DNA]</scope>
    <source>
        <strain evidence="2">cv. Punajuju</strain>
    </source>
</reference>
<dbReference type="Proteomes" id="UP001055811">
    <property type="component" value="Linkage Group LG09"/>
</dbReference>
<keyword evidence="2" id="KW-1185">Reference proteome</keyword>
<accession>A0ACB8YV65</accession>